<evidence type="ECO:0000256" key="1">
    <source>
        <dbReference type="ARBA" id="ARBA00004123"/>
    </source>
</evidence>
<evidence type="ECO:0000256" key="4">
    <source>
        <dbReference type="ARBA" id="ARBA00023242"/>
    </source>
</evidence>
<feature type="region of interest" description="Disordered" evidence="5">
    <location>
        <begin position="95"/>
        <end position="158"/>
    </location>
</feature>
<gene>
    <name evidence="6" type="ORF">LTR62_004263</name>
</gene>
<feature type="compositionally biased region" description="Basic and acidic residues" evidence="5">
    <location>
        <begin position="144"/>
        <end position="158"/>
    </location>
</feature>
<proteinExistence type="predicted"/>
<evidence type="ECO:0000256" key="2">
    <source>
        <dbReference type="ARBA" id="ARBA00004496"/>
    </source>
</evidence>
<dbReference type="InterPro" id="IPR000048">
    <property type="entry name" value="IQ_motif_EF-hand-BS"/>
</dbReference>
<feature type="compositionally biased region" description="Basic and acidic residues" evidence="5">
    <location>
        <begin position="15"/>
        <end position="26"/>
    </location>
</feature>
<dbReference type="PANTHER" id="PTHR31250:SF27">
    <property type="entry name" value="IQ DOMAIN-CONTAINING PROTEIN IQM5"/>
    <property type="match status" value="1"/>
</dbReference>
<comment type="subcellular location">
    <subcellularLocation>
        <location evidence="2">Cytoplasm</location>
    </subcellularLocation>
    <subcellularLocation>
        <location evidence="1">Nucleus</location>
    </subcellularLocation>
</comment>
<dbReference type="SMART" id="SM00015">
    <property type="entry name" value="IQ"/>
    <property type="match status" value="1"/>
</dbReference>
<feature type="region of interest" description="Disordered" evidence="5">
    <location>
        <begin position="277"/>
        <end position="326"/>
    </location>
</feature>
<feature type="compositionally biased region" description="Acidic residues" evidence="5">
    <location>
        <begin position="133"/>
        <end position="143"/>
    </location>
</feature>
<evidence type="ECO:0000313" key="6">
    <source>
        <dbReference type="EMBL" id="KAK5112506.1"/>
    </source>
</evidence>
<dbReference type="PROSITE" id="PS50096">
    <property type="entry name" value="IQ"/>
    <property type="match status" value="1"/>
</dbReference>
<dbReference type="EMBL" id="JAVRRL010000030">
    <property type="protein sequence ID" value="KAK5112506.1"/>
    <property type="molecule type" value="Genomic_DNA"/>
</dbReference>
<dbReference type="InterPro" id="IPR044159">
    <property type="entry name" value="IQM"/>
</dbReference>
<feature type="region of interest" description="Disordered" evidence="5">
    <location>
        <begin position="1"/>
        <end position="54"/>
    </location>
</feature>
<evidence type="ECO:0000256" key="5">
    <source>
        <dbReference type="SAM" id="MobiDB-lite"/>
    </source>
</evidence>
<dbReference type="PANTHER" id="PTHR31250">
    <property type="entry name" value="IQ DOMAIN-CONTAINING PROTEIN IQM3"/>
    <property type="match status" value="1"/>
</dbReference>
<accession>A0AAN7TFU2</accession>
<comment type="caution">
    <text evidence="6">The sequence shown here is derived from an EMBL/GenBank/DDBJ whole genome shotgun (WGS) entry which is preliminary data.</text>
</comment>
<dbReference type="GO" id="GO:0005737">
    <property type="term" value="C:cytoplasm"/>
    <property type="evidence" value="ECO:0007669"/>
    <property type="project" value="UniProtKB-SubCell"/>
</dbReference>
<evidence type="ECO:0000313" key="7">
    <source>
        <dbReference type="Proteomes" id="UP001310890"/>
    </source>
</evidence>
<name>A0AAN7TFU2_9PEZI</name>
<evidence type="ECO:0000256" key="3">
    <source>
        <dbReference type="ARBA" id="ARBA00022490"/>
    </source>
</evidence>
<feature type="compositionally biased region" description="Basic and acidic residues" evidence="5">
    <location>
        <begin position="34"/>
        <end position="45"/>
    </location>
</feature>
<keyword evidence="4" id="KW-0539">Nucleus</keyword>
<protein>
    <recommendedName>
        <fullName evidence="8">IQ calmodulin-binding motif protein</fullName>
    </recommendedName>
</protein>
<dbReference type="Proteomes" id="UP001310890">
    <property type="component" value="Unassembled WGS sequence"/>
</dbReference>
<dbReference type="GO" id="GO:0005634">
    <property type="term" value="C:nucleus"/>
    <property type="evidence" value="ECO:0007669"/>
    <property type="project" value="UniProtKB-SubCell"/>
</dbReference>
<organism evidence="6 7">
    <name type="scientific">Meristemomyces frigidus</name>
    <dbReference type="NCBI Taxonomy" id="1508187"/>
    <lineage>
        <taxon>Eukaryota</taxon>
        <taxon>Fungi</taxon>
        <taxon>Dikarya</taxon>
        <taxon>Ascomycota</taxon>
        <taxon>Pezizomycotina</taxon>
        <taxon>Dothideomycetes</taxon>
        <taxon>Dothideomycetidae</taxon>
        <taxon>Mycosphaerellales</taxon>
        <taxon>Teratosphaeriaceae</taxon>
        <taxon>Meristemomyces</taxon>
    </lineage>
</organism>
<keyword evidence="3" id="KW-0963">Cytoplasm</keyword>
<feature type="region of interest" description="Disordered" evidence="5">
    <location>
        <begin position="470"/>
        <end position="503"/>
    </location>
</feature>
<reference evidence="6" key="1">
    <citation type="submission" date="2023-08" db="EMBL/GenBank/DDBJ databases">
        <title>Black Yeasts Isolated from many extreme environments.</title>
        <authorList>
            <person name="Coleine C."/>
            <person name="Stajich J.E."/>
            <person name="Selbmann L."/>
        </authorList>
    </citation>
    <scope>NUCLEOTIDE SEQUENCE</scope>
    <source>
        <strain evidence="6">CCFEE 5401</strain>
    </source>
</reference>
<dbReference type="Pfam" id="PF00612">
    <property type="entry name" value="IQ"/>
    <property type="match status" value="1"/>
</dbReference>
<dbReference type="AlphaFoldDB" id="A0AAN7TFU2"/>
<sequence length="537" mass="60776">MEQTSSAYYTLPPAEKLRDIETKQNERAQAIKTRRAEELQRKTTEDQAGNNAESNAATLIQRNFRGYRDRRALDGYELSPSLRWIDAIKEARYQSVTSPRSRSEHASIAPTSNATRDRWRRAGAIAHRAGSDDTSEPDQEPMTDEQRKAVRERKKADKAQREKYAKVMGLEYFLEMVDQKHRYGSNLRRYHVEWKASSTLENFFHWLDYGEGKSLDLEDRPRKRLDTEMVRYLSRDERRKYLVRIDSQGGFVWAKDGRLITTSMEWKDSINGIVPVDDPTPTWREVTTGVKPEPSLSSDDDDLSDASSIGTGGQEDDSKYTNNELHNAKGVGKLPHVSVDAIKNHLLRQSTKTNTWIFVADTSMRLYMGIKQPGAFQHSSFLHGARVSAAGLVQIKGGQLRKLSPLSGHYAPAVRNFREFVHSLKAAGADLSQCSISRSYMTLLGLEGYLGAKRQAKSVGKGIGEFVDPEEKRRREEREMDGSASAAREREVLRLQREGEGRGRSVSLLLKRTLGGLLDVKDGAEGGGEQRRRREVK</sequence>
<evidence type="ECO:0008006" key="8">
    <source>
        <dbReference type="Google" id="ProtNLM"/>
    </source>
</evidence>